<feature type="transmembrane region" description="Helical" evidence="7">
    <location>
        <begin position="165"/>
        <end position="185"/>
    </location>
</feature>
<proteinExistence type="inferred from homology"/>
<evidence type="ECO:0000256" key="2">
    <source>
        <dbReference type="ARBA" id="ARBA00008488"/>
    </source>
</evidence>
<name>A0ABT3Q196_9BACT</name>
<dbReference type="RefSeq" id="WP_265790887.1">
    <property type="nucleotide sequence ID" value="NZ_BAABRS010000003.1"/>
</dbReference>
<feature type="transmembrane region" description="Helical" evidence="7">
    <location>
        <begin position="48"/>
        <end position="71"/>
    </location>
</feature>
<dbReference type="PANTHER" id="PTHR20855">
    <property type="entry name" value="ADIPOR/PROGESTIN RECEPTOR-RELATED"/>
    <property type="match status" value="1"/>
</dbReference>
<keyword evidence="5 7" id="KW-1133">Transmembrane helix</keyword>
<organism evidence="8 9">
    <name type="scientific">Fodinibius salicampi</name>
    <dbReference type="NCBI Taxonomy" id="1920655"/>
    <lineage>
        <taxon>Bacteria</taxon>
        <taxon>Pseudomonadati</taxon>
        <taxon>Balneolota</taxon>
        <taxon>Balneolia</taxon>
        <taxon>Balneolales</taxon>
        <taxon>Balneolaceae</taxon>
        <taxon>Fodinibius</taxon>
    </lineage>
</organism>
<feature type="transmembrane region" description="Helical" evidence="7">
    <location>
        <begin position="200"/>
        <end position="220"/>
    </location>
</feature>
<evidence type="ECO:0000256" key="1">
    <source>
        <dbReference type="ARBA" id="ARBA00004651"/>
    </source>
</evidence>
<dbReference type="EMBL" id="JAJNDC010000003">
    <property type="protein sequence ID" value="MCW9713888.1"/>
    <property type="molecule type" value="Genomic_DNA"/>
</dbReference>
<evidence type="ECO:0000313" key="9">
    <source>
        <dbReference type="Proteomes" id="UP001207337"/>
    </source>
</evidence>
<evidence type="ECO:0000256" key="3">
    <source>
        <dbReference type="ARBA" id="ARBA00022475"/>
    </source>
</evidence>
<feature type="transmembrane region" description="Helical" evidence="7">
    <location>
        <begin position="142"/>
        <end position="159"/>
    </location>
</feature>
<gene>
    <name evidence="8" type="ORF">LQ318_13335</name>
</gene>
<dbReference type="PANTHER" id="PTHR20855:SF3">
    <property type="entry name" value="LD03007P"/>
    <property type="match status" value="1"/>
</dbReference>
<evidence type="ECO:0000256" key="5">
    <source>
        <dbReference type="ARBA" id="ARBA00022989"/>
    </source>
</evidence>
<dbReference type="Pfam" id="PF03006">
    <property type="entry name" value="HlyIII"/>
    <property type="match status" value="1"/>
</dbReference>
<accession>A0ABT3Q196</accession>
<dbReference type="Proteomes" id="UP001207337">
    <property type="component" value="Unassembled WGS sequence"/>
</dbReference>
<comment type="similarity">
    <text evidence="2">Belongs to the UPF0073 (Hly-III) family.</text>
</comment>
<keyword evidence="6 7" id="KW-0472">Membrane</keyword>
<evidence type="ECO:0000256" key="6">
    <source>
        <dbReference type="ARBA" id="ARBA00023136"/>
    </source>
</evidence>
<feature type="transmembrane region" description="Helical" evidence="7">
    <location>
        <begin position="87"/>
        <end position="105"/>
    </location>
</feature>
<keyword evidence="9" id="KW-1185">Reference proteome</keyword>
<dbReference type="InterPro" id="IPR005744">
    <property type="entry name" value="Hy-lIII"/>
</dbReference>
<keyword evidence="3" id="KW-1003">Cell membrane</keyword>
<evidence type="ECO:0000256" key="7">
    <source>
        <dbReference type="SAM" id="Phobius"/>
    </source>
</evidence>
<comment type="subcellular location">
    <subcellularLocation>
        <location evidence="1">Cell membrane</location>
        <topology evidence="1">Multi-pass membrane protein</topology>
    </subcellularLocation>
</comment>
<feature type="transmembrane region" description="Helical" evidence="7">
    <location>
        <begin position="111"/>
        <end position="130"/>
    </location>
</feature>
<dbReference type="InterPro" id="IPR004254">
    <property type="entry name" value="AdipoR/HlyIII-related"/>
</dbReference>
<reference evidence="8 9" key="1">
    <citation type="submission" date="2021-11" db="EMBL/GenBank/DDBJ databases">
        <title>Aliifidinibius sp. nov., a new bacterium isolated from saline soil.</title>
        <authorList>
            <person name="Galisteo C."/>
            <person name="De La Haba R."/>
            <person name="Sanchez-Porro C."/>
            <person name="Ventosa A."/>
        </authorList>
    </citation>
    <scope>NUCLEOTIDE SEQUENCE [LARGE SCALE GENOMIC DNA]</scope>
    <source>
        <strain evidence="8 9">KACC 190600</strain>
    </source>
</reference>
<dbReference type="NCBIfam" id="TIGR01065">
    <property type="entry name" value="hlyIII"/>
    <property type="match status" value="1"/>
</dbReference>
<protein>
    <submittedName>
        <fullName evidence="8">Hemolysin III family protein</fullName>
    </submittedName>
</protein>
<comment type="caution">
    <text evidence="8">The sequence shown here is derived from an EMBL/GenBank/DDBJ whole genome shotgun (WGS) entry which is preliminary data.</text>
</comment>
<feature type="transmembrane region" description="Helical" evidence="7">
    <location>
        <begin position="16"/>
        <end position="36"/>
    </location>
</feature>
<evidence type="ECO:0000313" key="8">
    <source>
        <dbReference type="EMBL" id="MCW9713888.1"/>
    </source>
</evidence>
<keyword evidence="4 7" id="KW-0812">Transmembrane</keyword>
<evidence type="ECO:0000256" key="4">
    <source>
        <dbReference type="ARBA" id="ARBA00022692"/>
    </source>
</evidence>
<sequence length="225" mass="25325">MTYNIEKIKRYIREPVNSLTHGLGAVAAIIGLILLLHEAISRGSVSHIIAFSMFGLSMVLLYTSSTLFHALPVKEKTLKVFQKLDHIMIYVLIAGTYTPICLLVLEGSWKWGLFATVWGLAIIGIIKKFLWMEAPRWLSTSFYLGMGWLAVITFPTLIAKLPLAFLIWIAIGGLAYTLGAIIYGIQKPNPIPEWFGHHEIWHLFVLAGTFSHFWAIYSYLPGYLG</sequence>